<evidence type="ECO:0000256" key="1">
    <source>
        <dbReference type="SAM" id="MobiDB-lite"/>
    </source>
</evidence>
<keyword evidence="3" id="KW-1185">Reference proteome</keyword>
<name>A0A2Z7AQL2_9LAMI</name>
<evidence type="ECO:0000313" key="2">
    <source>
        <dbReference type="EMBL" id="KZV23748.1"/>
    </source>
</evidence>
<dbReference type="EMBL" id="KV013385">
    <property type="protein sequence ID" value="KZV23748.1"/>
    <property type="molecule type" value="Genomic_DNA"/>
</dbReference>
<protein>
    <submittedName>
        <fullName evidence="2">Pentatricopeptide repeat-containing protein</fullName>
    </submittedName>
</protein>
<reference evidence="2 3" key="1">
    <citation type="journal article" date="2015" name="Proc. Natl. Acad. Sci. U.S.A.">
        <title>The resurrection genome of Boea hygrometrica: A blueprint for survival of dehydration.</title>
        <authorList>
            <person name="Xiao L."/>
            <person name="Yang G."/>
            <person name="Zhang L."/>
            <person name="Yang X."/>
            <person name="Zhao S."/>
            <person name="Ji Z."/>
            <person name="Zhou Q."/>
            <person name="Hu M."/>
            <person name="Wang Y."/>
            <person name="Chen M."/>
            <person name="Xu Y."/>
            <person name="Jin H."/>
            <person name="Xiao X."/>
            <person name="Hu G."/>
            <person name="Bao F."/>
            <person name="Hu Y."/>
            <person name="Wan P."/>
            <person name="Li L."/>
            <person name="Deng X."/>
            <person name="Kuang T."/>
            <person name="Xiang C."/>
            <person name="Zhu J.K."/>
            <person name="Oliver M.J."/>
            <person name="He Y."/>
        </authorList>
    </citation>
    <scope>NUCLEOTIDE SEQUENCE [LARGE SCALE GENOMIC DNA]</scope>
    <source>
        <strain evidence="3">cv. XS01</strain>
    </source>
</reference>
<accession>A0A2Z7AQL2</accession>
<sequence length="159" mass="18049">MGHNHDQQRNLGYLKQHTGNIQATNTSPRGTLGSNHSTESSINNIRKATDNMQMLCKGSRLQPKARSQRISTTAQQQDLIKGKIVSGHETTQGRCLRAPHQLQANVRKQYPNEASQQEESNATTLTSIGADYRRQSKKIRKEKQFRNKVIPLVMVQWMQ</sequence>
<dbReference type="AlphaFoldDB" id="A0A2Z7AQL2"/>
<organism evidence="2 3">
    <name type="scientific">Dorcoceras hygrometricum</name>
    <dbReference type="NCBI Taxonomy" id="472368"/>
    <lineage>
        <taxon>Eukaryota</taxon>
        <taxon>Viridiplantae</taxon>
        <taxon>Streptophyta</taxon>
        <taxon>Embryophyta</taxon>
        <taxon>Tracheophyta</taxon>
        <taxon>Spermatophyta</taxon>
        <taxon>Magnoliopsida</taxon>
        <taxon>eudicotyledons</taxon>
        <taxon>Gunneridae</taxon>
        <taxon>Pentapetalae</taxon>
        <taxon>asterids</taxon>
        <taxon>lamiids</taxon>
        <taxon>Lamiales</taxon>
        <taxon>Gesneriaceae</taxon>
        <taxon>Didymocarpoideae</taxon>
        <taxon>Trichosporeae</taxon>
        <taxon>Loxocarpinae</taxon>
        <taxon>Dorcoceras</taxon>
    </lineage>
</organism>
<dbReference type="Proteomes" id="UP000250235">
    <property type="component" value="Unassembled WGS sequence"/>
</dbReference>
<proteinExistence type="predicted"/>
<feature type="region of interest" description="Disordered" evidence="1">
    <location>
        <begin position="19"/>
        <end position="40"/>
    </location>
</feature>
<gene>
    <name evidence="2" type="ORF">F511_32575</name>
</gene>
<evidence type="ECO:0000313" key="3">
    <source>
        <dbReference type="Proteomes" id="UP000250235"/>
    </source>
</evidence>